<comment type="caution">
    <text evidence="1">The sequence shown here is derived from an EMBL/GenBank/DDBJ whole genome shotgun (WGS) entry which is preliminary data.</text>
</comment>
<protein>
    <submittedName>
        <fullName evidence="1">Uncharacterized protein</fullName>
    </submittedName>
</protein>
<feature type="non-terminal residue" evidence="1">
    <location>
        <position position="63"/>
    </location>
</feature>
<reference evidence="1" key="1">
    <citation type="submission" date="2021-02" db="EMBL/GenBank/DDBJ databases">
        <authorList>
            <person name="Nowell W R."/>
        </authorList>
    </citation>
    <scope>NUCLEOTIDE SEQUENCE</scope>
</reference>
<proteinExistence type="predicted"/>
<name>A0A8S3B7N6_9BILA</name>
<sequence>MPVCAFSDTFEPSSSCQRPLALTVPGQQPPPPPLLTRDEHMTEEEFDTLATDFVFQILSDALT</sequence>
<gene>
    <name evidence="1" type="ORF">GIL414_LOCUS47329</name>
</gene>
<evidence type="ECO:0000313" key="1">
    <source>
        <dbReference type="EMBL" id="CAF4805041.1"/>
    </source>
</evidence>
<accession>A0A8S3B7N6</accession>
<dbReference type="Proteomes" id="UP000681720">
    <property type="component" value="Unassembled WGS sequence"/>
</dbReference>
<evidence type="ECO:0000313" key="2">
    <source>
        <dbReference type="Proteomes" id="UP000681720"/>
    </source>
</evidence>
<organism evidence="1 2">
    <name type="scientific">Rotaria magnacalcarata</name>
    <dbReference type="NCBI Taxonomy" id="392030"/>
    <lineage>
        <taxon>Eukaryota</taxon>
        <taxon>Metazoa</taxon>
        <taxon>Spiralia</taxon>
        <taxon>Gnathifera</taxon>
        <taxon>Rotifera</taxon>
        <taxon>Eurotatoria</taxon>
        <taxon>Bdelloidea</taxon>
        <taxon>Philodinida</taxon>
        <taxon>Philodinidae</taxon>
        <taxon>Rotaria</taxon>
    </lineage>
</organism>
<dbReference type="EMBL" id="CAJOBJ010150751">
    <property type="protein sequence ID" value="CAF4805041.1"/>
    <property type="molecule type" value="Genomic_DNA"/>
</dbReference>
<dbReference type="AlphaFoldDB" id="A0A8S3B7N6"/>